<keyword evidence="1" id="KW-0479">Metal-binding</keyword>
<sequence length="368" mass="42679">MDPFHSKYFPVDAVFNLNNLISLLFCLEDYDTFSLLYSDPQYKNEIKSCNEEHGILYDVKDCKSLSEVIAKRKFEILVTFLKLGHFIKPEDYRPLRRKIAHLSGSHYCDRMRAPCIRKQDKCAICLEKQTRFLKKPFSKCNHSIICMECAKLFTGDSKCPYRCKGSYFNYLKHGNHIYKKGRRLVCCDDCGMVLCSKCGKAAHYFSSCEHPALDAVDSIGRYINKIDAEDPIQAFVKRRLEYFYCTKREVVRWLLKNDSTDVIKIACFLNEIAPEDLKIKNLIKYLLEMQHQVMIFTPDNSYVVDEIHFSVPGITLFPFAYPNLQFIVPSAKLFSLAIEFDPDVIHVPLPGICSLSAKLLKFMMKRPL</sequence>
<keyword evidence="1" id="KW-0862">Zinc</keyword>
<dbReference type="InterPro" id="IPR001841">
    <property type="entry name" value="Znf_RING"/>
</dbReference>
<reference evidence="3 4" key="1">
    <citation type="submission" date="2022-07" db="EMBL/GenBank/DDBJ databases">
        <title>Genome-wide signatures of adaptation to extreme environments.</title>
        <authorList>
            <person name="Cho C.H."/>
            <person name="Yoon H.S."/>
        </authorList>
    </citation>
    <scope>NUCLEOTIDE SEQUENCE [LARGE SCALE GENOMIC DNA]</scope>
    <source>
        <strain evidence="3 4">108.79 E11</strain>
    </source>
</reference>
<dbReference type="Gene3D" id="3.40.50.2000">
    <property type="entry name" value="Glycogen Phosphorylase B"/>
    <property type="match status" value="1"/>
</dbReference>
<evidence type="ECO:0000313" key="4">
    <source>
        <dbReference type="Proteomes" id="UP001300502"/>
    </source>
</evidence>
<dbReference type="Proteomes" id="UP001300502">
    <property type="component" value="Unassembled WGS sequence"/>
</dbReference>
<feature type="domain" description="RING-type" evidence="2">
    <location>
        <begin position="122"/>
        <end position="160"/>
    </location>
</feature>
<keyword evidence="1" id="KW-0863">Zinc-finger</keyword>
<evidence type="ECO:0000256" key="1">
    <source>
        <dbReference type="PROSITE-ProRule" id="PRU00175"/>
    </source>
</evidence>
<dbReference type="CDD" id="cd20335">
    <property type="entry name" value="BRcat_RBR"/>
    <property type="match status" value="1"/>
</dbReference>
<proteinExistence type="predicted"/>
<evidence type="ECO:0000313" key="3">
    <source>
        <dbReference type="EMBL" id="KAK4523376.1"/>
    </source>
</evidence>
<dbReference type="GO" id="GO:0008270">
    <property type="term" value="F:zinc ion binding"/>
    <property type="evidence" value="ECO:0007669"/>
    <property type="project" value="UniProtKB-KW"/>
</dbReference>
<evidence type="ECO:0000259" key="2">
    <source>
        <dbReference type="PROSITE" id="PS50089"/>
    </source>
</evidence>
<dbReference type="PROSITE" id="PS50089">
    <property type="entry name" value="ZF_RING_2"/>
    <property type="match status" value="1"/>
</dbReference>
<dbReference type="EMBL" id="JANCYU010000014">
    <property type="protein sequence ID" value="KAK4523376.1"/>
    <property type="molecule type" value="Genomic_DNA"/>
</dbReference>
<protein>
    <recommendedName>
        <fullName evidence="2">RING-type domain-containing protein</fullName>
    </recommendedName>
</protein>
<accession>A0AAV9I458</accession>
<organism evidence="3 4">
    <name type="scientific">Galdieria yellowstonensis</name>
    <dbReference type="NCBI Taxonomy" id="3028027"/>
    <lineage>
        <taxon>Eukaryota</taxon>
        <taxon>Rhodophyta</taxon>
        <taxon>Bangiophyceae</taxon>
        <taxon>Galdieriales</taxon>
        <taxon>Galdieriaceae</taxon>
        <taxon>Galdieria</taxon>
    </lineage>
</organism>
<gene>
    <name evidence="3" type="ORF">GAYE_PCTG52G1270</name>
</gene>
<dbReference type="AlphaFoldDB" id="A0AAV9I458"/>
<comment type="caution">
    <text evidence="3">The sequence shown here is derived from an EMBL/GenBank/DDBJ whole genome shotgun (WGS) entry which is preliminary data.</text>
</comment>
<name>A0AAV9I458_9RHOD</name>
<dbReference type="Pfam" id="PF13439">
    <property type="entry name" value="Glyco_transf_4"/>
    <property type="match status" value="1"/>
</dbReference>
<dbReference type="InterPro" id="IPR028098">
    <property type="entry name" value="Glyco_trans_4-like_N"/>
</dbReference>
<keyword evidence="4" id="KW-1185">Reference proteome</keyword>
<dbReference type="SUPFAM" id="SSF53756">
    <property type="entry name" value="UDP-Glycosyltransferase/glycogen phosphorylase"/>
    <property type="match status" value="1"/>
</dbReference>